<keyword evidence="2" id="KW-0328">Glycosyltransferase</keyword>
<proteinExistence type="inferred from homology"/>
<dbReference type="Gene3D" id="3.90.550.10">
    <property type="entry name" value="Spore Coat Polysaccharide Biosynthesis Protein SpsA, Chain A"/>
    <property type="match status" value="1"/>
</dbReference>
<evidence type="ECO:0000256" key="4">
    <source>
        <dbReference type="SAM" id="Phobius"/>
    </source>
</evidence>
<protein>
    <recommendedName>
        <fullName evidence="5">Glycosyltransferase 2-like domain-containing protein</fullName>
    </recommendedName>
</protein>
<feature type="transmembrane region" description="Helical" evidence="4">
    <location>
        <begin position="298"/>
        <end position="320"/>
    </location>
</feature>
<evidence type="ECO:0000256" key="3">
    <source>
        <dbReference type="ARBA" id="ARBA00022679"/>
    </source>
</evidence>
<dbReference type="PANTHER" id="PTHR43630">
    <property type="entry name" value="POLY-BETA-1,6-N-ACETYL-D-GLUCOSAMINE SYNTHASE"/>
    <property type="match status" value="1"/>
</dbReference>
<evidence type="ECO:0000313" key="6">
    <source>
        <dbReference type="EMBL" id="GFE79530.1"/>
    </source>
</evidence>
<dbReference type="AlphaFoldDB" id="A0A829Y8M9"/>
<comment type="similarity">
    <text evidence="1">Belongs to the glycosyltransferase 2 family.</text>
</comment>
<dbReference type="InterPro" id="IPR029044">
    <property type="entry name" value="Nucleotide-diphossugar_trans"/>
</dbReference>
<comment type="caution">
    <text evidence="6">The sequence shown here is derived from an EMBL/GenBank/DDBJ whole genome shotgun (WGS) entry which is preliminary data.</text>
</comment>
<evidence type="ECO:0000256" key="1">
    <source>
        <dbReference type="ARBA" id="ARBA00006739"/>
    </source>
</evidence>
<keyword evidence="7" id="KW-1185">Reference proteome</keyword>
<feature type="transmembrane region" description="Helical" evidence="4">
    <location>
        <begin position="327"/>
        <end position="346"/>
    </location>
</feature>
<keyword evidence="4" id="KW-0812">Transmembrane</keyword>
<organism evidence="6 7">
    <name type="scientific">Steroidobacter agaridevorans</name>
    <dbReference type="NCBI Taxonomy" id="2695856"/>
    <lineage>
        <taxon>Bacteria</taxon>
        <taxon>Pseudomonadati</taxon>
        <taxon>Pseudomonadota</taxon>
        <taxon>Gammaproteobacteria</taxon>
        <taxon>Steroidobacterales</taxon>
        <taxon>Steroidobacteraceae</taxon>
        <taxon>Steroidobacter</taxon>
    </lineage>
</organism>
<evidence type="ECO:0000313" key="7">
    <source>
        <dbReference type="Proteomes" id="UP000445000"/>
    </source>
</evidence>
<sequence length="389" mass="43256">MTMSLELVLLVLALICLGLAQHPFVTYPLSLNLMKKLWPHRAPPLPARKRHIDFTICMCAYNEEGVIREKLQNLLALKQREPGLEILIYVDAASDQTAKRLRAYAPHINFHVSPARHGKTYGMNLLASRATGDVILFTDANVMLDMEVLDKLRASFEDPEIGCVCGNLIYTNGGASVTASTGSLYWRLEEGIKRLEQETGSVMGADGSLFAIRRSLHKAPPDHIIDDMFVSFWVLIQGYRIVQSKDARAFEESASNASDEFGRKARIACQAFNVHRLIWPHIRKLNVVTVYKYVSHKLLRWLCIYFLALSGVFTVAALAVAGYSWAAVVLVAACSIGFILGARYAIKPFSQIVDIVTSMAGAGLGVWKSVRGERFQTWTPVASLRKVAE</sequence>
<keyword evidence="4" id="KW-0472">Membrane</keyword>
<keyword evidence="4" id="KW-1133">Transmembrane helix</keyword>
<dbReference type="Pfam" id="PF00535">
    <property type="entry name" value="Glycos_transf_2"/>
    <property type="match status" value="1"/>
</dbReference>
<accession>A0A829Y8M9</accession>
<dbReference type="Proteomes" id="UP000445000">
    <property type="component" value="Unassembled WGS sequence"/>
</dbReference>
<dbReference type="GO" id="GO:0016757">
    <property type="term" value="F:glycosyltransferase activity"/>
    <property type="evidence" value="ECO:0007669"/>
    <property type="project" value="UniProtKB-KW"/>
</dbReference>
<gene>
    <name evidence="6" type="ORF">GCM10011487_15300</name>
</gene>
<keyword evidence="3" id="KW-0808">Transferase</keyword>
<dbReference type="EMBL" id="BLJN01000001">
    <property type="protein sequence ID" value="GFE79530.1"/>
    <property type="molecule type" value="Genomic_DNA"/>
</dbReference>
<dbReference type="InterPro" id="IPR001173">
    <property type="entry name" value="Glyco_trans_2-like"/>
</dbReference>
<evidence type="ECO:0000256" key="2">
    <source>
        <dbReference type="ARBA" id="ARBA00022676"/>
    </source>
</evidence>
<dbReference type="SUPFAM" id="SSF53448">
    <property type="entry name" value="Nucleotide-diphospho-sugar transferases"/>
    <property type="match status" value="1"/>
</dbReference>
<evidence type="ECO:0000259" key="5">
    <source>
        <dbReference type="Pfam" id="PF00535"/>
    </source>
</evidence>
<dbReference type="PANTHER" id="PTHR43630:SF1">
    <property type="entry name" value="POLY-BETA-1,6-N-ACETYL-D-GLUCOSAMINE SYNTHASE"/>
    <property type="match status" value="1"/>
</dbReference>
<name>A0A829Y8M9_9GAMM</name>
<reference evidence="7" key="1">
    <citation type="submission" date="2020-01" db="EMBL/GenBank/DDBJ databases">
        <title>'Steroidobacter agaridevorans' sp. nov., agar-degrading bacteria isolated from rhizosphere soils.</title>
        <authorList>
            <person name="Ikenaga M."/>
            <person name="Kataoka M."/>
            <person name="Murouchi A."/>
            <person name="Katsuragi S."/>
            <person name="Sakai M."/>
        </authorList>
    </citation>
    <scope>NUCLEOTIDE SEQUENCE [LARGE SCALE GENOMIC DNA]</scope>
    <source>
        <strain evidence="7">YU21-B</strain>
    </source>
</reference>
<feature type="domain" description="Glycosyltransferase 2-like" evidence="5">
    <location>
        <begin position="55"/>
        <end position="217"/>
    </location>
</feature>